<evidence type="ECO:0000256" key="2">
    <source>
        <dbReference type="SAM" id="Phobius"/>
    </source>
</evidence>
<dbReference type="EMBL" id="PFBF01000036">
    <property type="protein sequence ID" value="PIR86317.1"/>
    <property type="molecule type" value="Genomic_DNA"/>
</dbReference>
<dbReference type="GO" id="GO:0016780">
    <property type="term" value="F:phosphotransferase activity, for other substituted phosphate groups"/>
    <property type="evidence" value="ECO:0007669"/>
    <property type="project" value="TreeGrafter"/>
</dbReference>
<organism evidence="4 5">
    <name type="scientific">Candidatus Kaiserbacteria bacterium CG10_big_fil_rev_8_21_14_0_10_43_70</name>
    <dbReference type="NCBI Taxonomy" id="1974605"/>
    <lineage>
        <taxon>Bacteria</taxon>
        <taxon>Candidatus Kaiseribacteriota</taxon>
    </lineage>
</organism>
<feature type="transmembrane region" description="Helical" evidence="2">
    <location>
        <begin position="107"/>
        <end position="126"/>
    </location>
</feature>
<reference evidence="5" key="1">
    <citation type="submission" date="2017-09" db="EMBL/GenBank/DDBJ databases">
        <title>Depth-based differentiation of microbial function through sediment-hosted aquifers and enrichment of novel symbionts in the deep terrestrial subsurface.</title>
        <authorList>
            <person name="Probst A.J."/>
            <person name="Ladd B."/>
            <person name="Jarett J.K."/>
            <person name="Geller-Mcgrath D.E."/>
            <person name="Sieber C.M.K."/>
            <person name="Emerson J.B."/>
            <person name="Anantharaman K."/>
            <person name="Thomas B.C."/>
            <person name="Malmstrom R."/>
            <person name="Stieglmeier M."/>
            <person name="Klingl A."/>
            <person name="Woyke T."/>
            <person name="Ryan C.M."/>
            <person name="Banfield J.F."/>
        </authorList>
    </citation>
    <scope>NUCLEOTIDE SEQUENCE [LARGE SCALE GENOMIC DNA]</scope>
</reference>
<evidence type="ECO:0000313" key="5">
    <source>
        <dbReference type="Proteomes" id="UP000230706"/>
    </source>
</evidence>
<keyword evidence="2" id="KW-1133">Transmembrane helix</keyword>
<sequence>MSIVPKKGYILLFLGDIVIFAASLWISLALRSFDVPAFDLFLQHLVPFSILFIAWTFIFFLAGLYGKHTRILRAKLPQTIFYTQTLNMMIAAVFFFLVSLFDIAPKTILAIYLIVSSGLVFLWRVYMFPYIRPSYRAKVVLIASGPDVDELVEEVGDDKHYPFVFDTVLDIDNIDAHQVVQHVCRIAEEGDDAFIAADMSDNSMASVLPILYDTAFRKRRFALIDVNQLYQDVFDRVPLSLTHYRWVLSNVSVSWTHDVVKRFIDIILSIIMGIPSLVLYPFVALAIKLDDGGDVFITQERVGKFQNKIKIIKFRSMTSNDKGDEIMDSHGEITRVGKVIRRLRIDELPQLWNVIKGDLSFVGPRPELPPLVNHYSSKIPYYDARHLITPGLTGWAQIKHDRHPHHGTNVRDTKDKLSYDLFYLKNRSLLLDLYIMFQTARVVLTEQGS</sequence>
<comment type="similarity">
    <text evidence="1">Belongs to the bacterial sugar transferase family.</text>
</comment>
<dbReference type="PANTHER" id="PTHR30576:SF0">
    <property type="entry name" value="UNDECAPRENYL-PHOSPHATE N-ACETYLGALACTOSAMINYL 1-PHOSPHATE TRANSFERASE-RELATED"/>
    <property type="match status" value="1"/>
</dbReference>
<feature type="transmembrane region" description="Helical" evidence="2">
    <location>
        <begin position="79"/>
        <end position="101"/>
    </location>
</feature>
<feature type="transmembrane region" description="Helical" evidence="2">
    <location>
        <begin position="266"/>
        <end position="287"/>
    </location>
</feature>
<dbReference type="Pfam" id="PF02397">
    <property type="entry name" value="Bac_transf"/>
    <property type="match status" value="1"/>
</dbReference>
<dbReference type="PANTHER" id="PTHR30576">
    <property type="entry name" value="COLANIC BIOSYNTHESIS UDP-GLUCOSE LIPID CARRIER TRANSFERASE"/>
    <property type="match status" value="1"/>
</dbReference>
<proteinExistence type="inferred from homology"/>
<dbReference type="AlphaFoldDB" id="A0A2H0UIT3"/>
<evidence type="ECO:0000259" key="3">
    <source>
        <dbReference type="Pfam" id="PF02397"/>
    </source>
</evidence>
<feature type="transmembrane region" description="Helical" evidence="2">
    <location>
        <begin position="9"/>
        <end position="28"/>
    </location>
</feature>
<dbReference type="Proteomes" id="UP000230706">
    <property type="component" value="Unassembled WGS sequence"/>
</dbReference>
<protein>
    <recommendedName>
        <fullName evidence="3">Bacterial sugar transferase domain-containing protein</fullName>
    </recommendedName>
</protein>
<keyword evidence="2" id="KW-0472">Membrane</keyword>
<dbReference type="InterPro" id="IPR003362">
    <property type="entry name" value="Bact_transf"/>
</dbReference>
<gene>
    <name evidence="4" type="ORF">COU13_01625</name>
</gene>
<accession>A0A2H0UIT3</accession>
<keyword evidence="2" id="KW-0812">Transmembrane</keyword>
<comment type="caution">
    <text evidence="4">The sequence shown here is derived from an EMBL/GenBank/DDBJ whole genome shotgun (WGS) entry which is preliminary data.</text>
</comment>
<evidence type="ECO:0000256" key="1">
    <source>
        <dbReference type="ARBA" id="ARBA00006464"/>
    </source>
</evidence>
<feature type="transmembrane region" description="Helical" evidence="2">
    <location>
        <begin position="48"/>
        <end position="67"/>
    </location>
</feature>
<evidence type="ECO:0000313" key="4">
    <source>
        <dbReference type="EMBL" id="PIR86317.1"/>
    </source>
</evidence>
<name>A0A2H0UIT3_9BACT</name>
<feature type="domain" description="Bacterial sugar transferase" evidence="3">
    <location>
        <begin position="261"/>
        <end position="444"/>
    </location>
</feature>